<dbReference type="InterPro" id="IPR011083">
    <property type="entry name" value="Phage_tail_collar_dom"/>
</dbReference>
<dbReference type="Gene3D" id="3.90.1340.10">
    <property type="entry name" value="Phage tail collar domain"/>
    <property type="match status" value="1"/>
</dbReference>
<name>A0A9X2SCD0_9BACL</name>
<organism evidence="2 3">
    <name type="scientific">Paenibacillus soyae</name>
    <dbReference type="NCBI Taxonomy" id="2969249"/>
    <lineage>
        <taxon>Bacteria</taxon>
        <taxon>Bacillati</taxon>
        <taxon>Bacillota</taxon>
        <taxon>Bacilli</taxon>
        <taxon>Bacillales</taxon>
        <taxon>Paenibacillaceae</taxon>
        <taxon>Paenibacillus</taxon>
    </lineage>
</organism>
<dbReference type="RefSeq" id="WP_257450271.1">
    <property type="nucleotide sequence ID" value="NZ_JANIPJ010000018.1"/>
</dbReference>
<dbReference type="EMBL" id="JANIPJ010000018">
    <property type="protein sequence ID" value="MCR2806633.1"/>
    <property type="molecule type" value="Genomic_DNA"/>
</dbReference>
<feature type="domain" description="Phage tail collar" evidence="1">
    <location>
        <begin position="6"/>
        <end position="62"/>
    </location>
</feature>
<dbReference type="AlphaFoldDB" id="A0A9X2SCD0"/>
<evidence type="ECO:0000313" key="3">
    <source>
        <dbReference type="Proteomes" id="UP001141950"/>
    </source>
</evidence>
<keyword evidence="3" id="KW-1185">Reference proteome</keyword>
<dbReference type="Pfam" id="PF07484">
    <property type="entry name" value="Collar"/>
    <property type="match status" value="1"/>
</dbReference>
<gene>
    <name evidence="2" type="ORF">NQZ67_22375</name>
</gene>
<accession>A0A9X2SCD0</accession>
<evidence type="ECO:0000259" key="1">
    <source>
        <dbReference type="Pfam" id="PF07484"/>
    </source>
</evidence>
<dbReference type="SUPFAM" id="SSF88874">
    <property type="entry name" value="Receptor-binding domain of short tail fibre protein gp12"/>
    <property type="match status" value="1"/>
</dbReference>
<reference evidence="2" key="1">
    <citation type="submission" date="2022-08" db="EMBL/GenBank/DDBJ databases">
        <title>The genomic sequence of strain Paenibacillus sp. SCIV0701.</title>
        <authorList>
            <person name="Zhao H."/>
        </authorList>
    </citation>
    <scope>NUCLEOTIDE SEQUENCE</scope>
    <source>
        <strain evidence="2">SCIV0701</strain>
    </source>
</reference>
<proteinExistence type="predicted"/>
<comment type="caution">
    <text evidence="2">The sequence shown here is derived from an EMBL/GenBank/DDBJ whole genome shotgun (WGS) entry which is preliminary data.</text>
</comment>
<dbReference type="Proteomes" id="UP001141950">
    <property type="component" value="Unassembled WGS sequence"/>
</dbReference>
<dbReference type="InterPro" id="IPR037053">
    <property type="entry name" value="Phage_tail_collar_dom_sf"/>
</dbReference>
<evidence type="ECO:0000313" key="2">
    <source>
        <dbReference type="EMBL" id="MCR2806633.1"/>
    </source>
</evidence>
<sequence length="172" mass="17918">MEQYVGEIRMFAGTFAPVGWVLCDGSLLPISQYDTLFALLGTTYGGDGQNTFAVPNLTGRLPIGQGTSTASGTNYPLGSMGGVESVTLIQNQLPQHTHAANANSLAGTAVGPTGAFWAGDATQNTYSTSAVSGQMNPQSLSAVGGNQPHDNMMPYLPLNYIIATEGIFPQQD</sequence>
<protein>
    <submittedName>
        <fullName evidence="2">Tail fiber protein</fullName>
    </submittedName>
</protein>